<protein>
    <submittedName>
        <fullName evidence="1">Uncharacterized protein</fullName>
    </submittedName>
</protein>
<proteinExistence type="predicted"/>
<dbReference type="Proteomes" id="UP001303046">
    <property type="component" value="Unassembled WGS sequence"/>
</dbReference>
<evidence type="ECO:0000313" key="2">
    <source>
        <dbReference type="Proteomes" id="UP001303046"/>
    </source>
</evidence>
<sequence>MGGPSKGSTTFLTATLHHAASREAALVIRCLSMMSNKTSNNMLNRTMAMDSSLPLFTSPRFLSTSTSYMRKKAARQDRYAREATDALIMRLHSHVHALSLVNSERSALFKLFKSIVQRHDDLKTDYHSLLNCGYKPSLEQMTLVELVDKKMNVILNFMNMASQRSVNISRLIMSMEIPRMSLLRRLPKFQSCLEEGFCFPESKNALNINQFTNNFVPRNEEKELLISNIKTETDSNCRSCSICPDTTKDDPASKDGDIINGSWPYQEEEYQSDKSWLIEHEEEVITDCNCQLIDTKNKIDGVILDSTVGQFEDDTVEYLPNAWNEISEVVVARPFTWRAACACYGNDELYDRSYPDMQKGDAVQHTAQPKPNPVNAKPHKDVVGSKRHEARTVAQAAALEPVRWSTAIGIVVRPWRTAEMGGGSEDSYTIQPLSSTAPLRAQPLALLPVVHVVSTQLYARRCNNDEWILYELYE</sequence>
<accession>A0ABR1BK45</accession>
<gene>
    <name evidence="1" type="primary">Necator_chrI.g1000</name>
    <name evidence="1" type="ORF">RB195_004876</name>
</gene>
<comment type="caution">
    <text evidence="1">The sequence shown here is derived from an EMBL/GenBank/DDBJ whole genome shotgun (WGS) entry which is preliminary data.</text>
</comment>
<evidence type="ECO:0000313" key="1">
    <source>
        <dbReference type="EMBL" id="KAK6726831.1"/>
    </source>
</evidence>
<organism evidence="1 2">
    <name type="scientific">Necator americanus</name>
    <name type="common">Human hookworm</name>
    <dbReference type="NCBI Taxonomy" id="51031"/>
    <lineage>
        <taxon>Eukaryota</taxon>
        <taxon>Metazoa</taxon>
        <taxon>Ecdysozoa</taxon>
        <taxon>Nematoda</taxon>
        <taxon>Chromadorea</taxon>
        <taxon>Rhabditida</taxon>
        <taxon>Rhabditina</taxon>
        <taxon>Rhabditomorpha</taxon>
        <taxon>Strongyloidea</taxon>
        <taxon>Ancylostomatidae</taxon>
        <taxon>Bunostominae</taxon>
        <taxon>Necator</taxon>
    </lineage>
</organism>
<reference evidence="1 2" key="1">
    <citation type="submission" date="2023-08" db="EMBL/GenBank/DDBJ databases">
        <title>A Necator americanus chromosomal reference genome.</title>
        <authorList>
            <person name="Ilik V."/>
            <person name="Petrzelkova K.J."/>
            <person name="Pardy F."/>
            <person name="Fuh T."/>
            <person name="Niatou-Singa F.S."/>
            <person name="Gouil Q."/>
            <person name="Baker L."/>
            <person name="Ritchie M.E."/>
            <person name="Jex A.R."/>
            <person name="Gazzola D."/>
            <person name="Li H."/>
            <person name="Toshio Fujiwara R."/>
            <person name="Zhan B."/>
            <person name="Aroian R.V."/>
            <person name="Pafco B."/>
            <person name="Schwarz E.M."/>
        </authorList>
    </citation>
    <scope>NUCLEOTIDE SEQUENCE [LARGE SCALE GENOMIC DNA]</scope>
    <source>
        <strain evidence="1 2">Aroian</strain>
        <tissue evidence="1">Whole animal</tissue>
    </source>
</reference>
<name>A0ABR1BK45_NECAM</name>
<dbReference type="EMBL" id="JAVFWL010000001">
    <property type="protein sequence ID" value="KAK6726831.1"/>
    <property type="molecule type" value="Genomic_DNA"/>
</dbReference>
<keyword evidence="2" id="KW-1185">Reference proteome</keyword>